<evidence type="ECO:0000256" key="1">
    <source>
        <dbReference type="SAM" id="SignalP"/>
    </source>
</evidence>
<protein>
    <submittedName>
        <fullName evidence="2">Uncharacterized protein</fullName>
    </submittedName>
</protein>
<evidence type="ECO:0000313" key="2">
    <source>
        <dbReference type="EMBL" id="MBC3874060.1"/>
    </source>
</evidence>
<gene>
    <name evidence="2" type="ORF">H8K55_10695</name>
</gene>
<comment type="caution">
    <text evidence="2">The sequence shown here is derived from an EMBL/GenBank/DDBJ whole genome shotgun (WGS) entry which is preliminary data.</text>
</comment>
<dbReference type="RefSeq" id="WP_186942095.1">
    <property type="nucleotide sequence ID" value="NZ_JACOGA010000009.1"/>
</dbReference>
<accession>A0ABR6YBQ4</accession>
<evidence type="ECO:0000313" key="3">
    <source>
        <dbReference type="Proteomes" id="UP000624279"/>
    </source>
</evidence>
<feature type="signal peptide" evidence="1">
    <location>
        <begin position="1"/>
        <end position="18"/>
    </location>
</feature>
<dbReference type="EMBL" id="JACOGA010000009">
    <property type="protein sequence ID" value="MBC3874060.1"/>
    <property type="molecule type" value="Genomic_DNA"/>
</dbReference>
<name>A0ABR6YBQ4_9BURK</name>
<reference evidence="2 3" key="1">
    <citation type="submission" date="2020-08" db="EMBL/GenBank/DDBJ databases">
        <title>Novel species isolated from subtropical streams in China.</title>
        <authorList>
            <person name="Lu H."/>
        </authorList>
    </citation>
    <scope>NUCLEOTIDE SEQUENCE [LARGE SCALE GENOMIC DNA]</scope>
    <source>
        <strain evidence="2 3">LX15W</strain>
    </source>
</reference>
<sequence length="126" mass="14213">MKLFIGFLLFCVLLNAKSADQNSIPLHLKNGESARRSGAFEIAISECKTGIEKLGDRYFDEDVIDDTGQKILLADIKVGEKELKTASLLYCSMLEERIGIYNRKLEKKKSRQIDKALTGQSTENRQ</sequence>
<keyword evidence="3" id="KW-1185">Reference proteome</keyword>
<dbReference type="Proteomes" id="UP000624279">
    <property type="component" value="Unassembled WGS sequence"/>
</dbReference>
<keyword evidence="1" id="KW-0732">Signal</keyword>
<feature type="chain" id="PRO_5046304086" evidence="1">
    <location>
        <begin position="19"/>
        <end position="126"/>
    </location>
</feature>
<organism evidence="2 3">
    <name type="scientific">Undibacterium flavidum</name>
    <dbReference type="NCBI Taxonomy" id="2762297"/>
    <lineage>
        <taxon>Bacteria</taxon>
        <taxon>Pseudomonadati</taxon>
        <taxon>Pseudomonadota</taxon>
        <taxon>Betaproteobacteria</taxon>
        <taxon>Burkholderiales</taxon>
        <taxon>Oxalobacteraceae</taxon>
        <taxon>Undibacterium</taxon>
    </lineage>
</organism>
<proteinExistence type="predicted"/>